<evidence type="ECO:0000259" key="2">
    <source>
        <dbReference type="Pfam" id="PF01648"/>
    </source>
</evidence>
<name>A0A7L4ZRL0_9FLAO</name>
<proteinExistence type="predicted"/>
<evidence type="ECO:0000313" key="4">
    <source>
        <dbReference type="Proteomes" id="UP000464657"/>
    </source>
</evidence>
<dbReference type="KEGG" id="kan:IMCC3317_45110"/>
<accession>A0A7L4ZRL0</accession>
<organism evidence="3 4">
    <name type="scientific">Kordia antarctica</name>
    <dbReference type="NCBI Taxonomy" id="1218801"/>
    <lineage>
        <taxon>Bacteria</taxon>
        <taxon>Pseudomonadati</taxon>
        <taxon>Bacteroidota</taxon>
        <taxon>Flavobacteriia</taxon>
        <taxon>Flavobacteriales</taxon>
        <taxon>Flavobacteriaceae</taxon>
        <taxon>Kordia</taxon>
    </lineage>
</organism>
<dbReference type="SUPFAM" id="SSF56214">
    <property type="entry name" value="4'-phosphopantetheinyl transferase"/>
    <property type="match status" value="1"/>
</dbReference>
<evidence type="ECO:0000256" key="1">
    <source>
        <dbReference type="ARBA" id="ARBA00022679"/>
    </source>
</evidence>
<dbReference type="RefSeq" id="WP_160131615.1">
    <property type="nucleotide sequence ID" value="NZ_CP019288.1"/>
</dbReference>
<keyword evidence="1" id="KW-0808">Transferase</keyword>
<dbReference type="InterPro" id="IPR008278">
    <property type="entry name" value="4-PPantetheinyl_Trfase_dom"/>
</dbReference>
<dbReference type="AlphaFoldDB" id="A0A7L4ZRL0"/>
<feature type="domain" description="4'-phosphopantetheinyl transferase" evidence="2">
    <location>
        <begin position="2"/>
        <end position="98"/>
    </location>
</feature>
<reference evidence="3 4" key="1">
    <citation type="journal article" date="2013" name="Int. J. Syst. Evol. Microbiol.">
        <title>Kordia antarctica sp. nov., isolated from Antarctic seawater.</title>
        <authorList>
            <person name="Baek K."/>
            <person name="Choi A."/>
            <person name="Kang I."/>
            <person name="Lee K."/>
            <person name="Cho J.C."/>
        </authorList>
    </citation>
    <scope>NUCLEOTIDE SEQUENCE [LARGE SCALE GENOMIC DNA]</scope>
    <source>
        <strain evidence="3 4">IMCC3317</strain>
    </source>
</reference>
<dbReference type="GO" id="GO:0008897">
    <property type="term" value="F:holo-[acyl-carrier-protein] synthase activity"/>
    <property type="evidence" value="ECO:0007669"/>
    <property type="project" value="InterPro"/>
</dbReference>
<dbReference type="EMBL" id="CP019288">
    <property type="protein sequence ID" value="QHI39110.1"/>
    <property type="molecule type" value="Genomic_DNA"/>
</dbReference>
<keyword evidence="4" id="KW-1185">Reference proteome</keyword>
<dbReference type="InterPro" id="IPR037143">
    <property type="entry name" value="4-PPantetheinyl_Trfase_dom_sf"/>
</dbReference>
<sequence length="192" mass="22253">MIGNDIVDLKVAAIESNWKRPRFLGKVFSEDEQCRILNSENQSQMVWLLWSMKEAAYKIYVQQNGERFFNPKKLSCELVSKSEGLVTFNGNQYITKSEISDDFINTLAYSEARETTITHHFKIEDNSYKIQSHTAKQKLLKSFSELKKVSIKNLEIKKDKNNVPRLFYKGDEQTDSFSIAHHGFYGGYAISF</sequence>
<dbReference type="GO" id="GO:0000287">
    <property type="term" value="F:magnesium ion binding"/>
    <property type="evidence" value="ECO:0007669"/>
    <property type="project" value="InterPro"/>
</dbReference>
<dbReference type="OrthoDB" id="663853at2"/>
<dbReference type="Gene3D" id="3.90.470.20">
    <property type="entry name" value="4'-phosphopantetheinyl transferase domain"/>
    <property type="match status" value="1"/>
</dbReference>
<dbReference type="Pfam" id="PF01648">
    <property type="entry name" value="ACPS"/>
    <property type="match status" value="1"/>
</dbReference>
<evidence type="ECO:0000313" key="3">
    <source>
        <dbReference type="EMBL" id="QHI39110.1"/>
    </source>
</evidence>
<gene>
    <name evidence="3" type="ORF">IMCC3317_45110</name>
</gene>
<protein>
    <recommendedName>
        <fullName evidence="2">4'-phosphopantetheinyl transferase domain-containing protein</fullName>
    </recommendedName>
</protein>
<dbReference type="Proteomes" id="UP000464657">
    <property type="component" value="Chromosome"/>
</dbReference>